<feature type="signal peptide" evidence="1">
    <location>
        <begin position="1"/>
        <end position="29"/>
    </location>
</feature>
<gene>
    <name evidence="2" type="ORF">SAMN04515668_3614</name>
</gene>
<dbReference type="InterPro" id="IPR029058">
    <property type="entry name" value="AB_hydrolase_fold"/>
</dbReference>
<reference evidence="3" key="1">
    <citation type="submission" date="2016-10" db="EMBL/GenBank/DDBJ databases">
        <authorList>
            <person name="Varghese N."/>
            <person name="Submissions S."/>
        </authorList>
    </citation>
    <scope>NUCLEOTIDE SEQUENCE [LARGE SCALE GENOMIC DNA]</scope>
    <source>
        <strain evidence="3">OR362-8,ATCC BAA-1266,JCM 13504</strain>
    </source>
</reference>
<keyword evidence="3" id="KW-1185">Reference proteome</keyword>
<evidence type="ECO:0000256" key="1">
    <source>
        <dbReference type="SAM" id="SignalP"/>
    </source>
</evidence>
<dbReference type="EMBL" id="FOXS01000005">
    <property type="protein sequence ID" value="SFQ67282.1"/>
    <property type="molecule type" value="Genomic_DNA"/>
</dbReference>
<sequence>MRSRNLQKEALIRMLGFCFCLLLSASCQPHDQAVVRIKAKQYTRSVAEVAQARLTPTLYDPDYLLVGDMAMLSAIVYSGVKSSNHRPDYRQDTAKYATERRELVRRGWQPFAFSHSLAPPTKQRMASGLVYDVWVRTAPGTPPLAVLVFRGTNYLEFADWVANVRPLTNTPGVWDQYEQTRALTPILVAKLDSAYGGRQRIFAAGHSLGGGLAQHAGFTCARVEKVFAFNSSPLTGYFDLAKKERLHHGSSRRTYLVYESYEVLALLRLVPGFLDQFTDNANAVVVRYNFSDVHAISPFQQHQMQRLVAGLRKAY</sequence>
<organism evidence="2 3">
    <name type="scientific">Hymenobacter arizonensis</name>
    <name type="common">Siccationidurans arizonensis</name>
    <dbReference type="NCBI Taxonomy" id="1227077"/>
    <lineage>
        <taxon>Bacteria</taxon>
        <taxon>Pseudomonadati</taxon>
        <taxon>Bacteroidota</taxon>
        <taxon>Cytophagia</taxon>
        <taxon>Cytophagales</taxon>
        <taxon>Hymenobacteraceae</taxon>
        <taxon>Hymenobacter</taxon>
    </lineage>
</organism>
<evidence type="ECO:0000313" key="2">
    <source>
        <dbReference type="EMBL" id="SFQ67282.1"/>
    </source>
</evidence>
<dbReference type="AlphaFoldDB" id="A0A1I6AF55"/>
<evidence type="ECO:0000313" key="3">
    <source>
        <dbReference type="Proteomes" id="UP000199029"/>
    </source>
</evidence>
<dbReference type="Pfam" id="PF26363">
    <property type="entry name" value="Phospholipase-like"/>
    <property type="match status" value="1"/>
</dbReference>
<dbReference type="Proteomes" id="UP000199029">
    <property type="component" value="Unassembled WGS sequence"/>
</dbReference>
<name>A0A1I6AF55_HYMAR</name>
<dbReference type="Gene3D" id="3.40.50.1820">
    <property type="entry name" value="alpha/beta hydrolase"/>
    <property type="match status" value="1"/>
</dbReference>
<protein>
    <recommendedName>
        <fullName evidence="4">Lipase (Class 3)</fullName>
    </recommendedName>
</protein>
<feature type="chain" id="PRO_5011796826" description="Lipase (Class 3)" evidence="1">
    <location>
        <begin position="30"/>
        <end position="315"/>
    </location>
</feature>
<keyword evidence="1" id="KW-0732">Signal</keyword>
<evidence type="ECO:0008006" key="4">
    <source>
        <dbReference type="Google" id="ProtNLM"/>
    </source>
</evidence>
<proteinExistence type="predicted"/>
<accession>A0A1I6AF55</accession>
<dbReference type="SUPFAM" id="SSF53474">
    <property type="entry name" value="alpha/beta-Hydrolases"/>
    <property type="match status" value="1"/>
</dbReference>
<dbReference type="PROSITE" id="PS51257">
    <property type="entry name" value="PROKAR_LIPOPROTEIN"/>
    <property type="match status" value="1"/>
</dbReference>